<proteinExistence type="predicted"/>
<keyword evidence="5" id="KW-1185">Reference proteome</keyword>
<comment type="caution">
    <text evidence="4">The sequence shown here is derived from an EMBL/GenBank/DDBJ whole genome shotgun (WGS) entry which is preliminary data.</text>
</comment>
<dbReference type="Pfam" id="PF01381">
    <property type="entry name" value="HTH_3"/>
    <property type="match status" value="1"/>
</dbReference>
<dbReference type="AlphaFoldDB" id="A0A3D8K3J5"/>
<dbReference type="EMBL" id="QRGA01000003">
    <property type="protein sequence ID" value="RDU99740.1"/>
    <property type="molecule type" value="Genomic_DNA"/>
</dbReference>
<dbReference type="PROSITE" id="PS50943">
    <property type="entry name" value="HTH_CROC1"/>
    <property type="match status" value="1"/>
</dbReference>
<evidence type="ECO:0000259" key="3">
    <source>
        <dbReference type="PROSITE" id="PS50943"/>
    </source>
</evidence>
<dbReference type="OrthoDB" id="5524454at2"/>
<dbReference type="SUPFAM" id="SSF47413">
    <property type="entry name" value="lambda repressor-like DNA-binding domains"/>
    <property type="match status" value="1"/>
</dbReference>
<evidence type="ECO:0000256" key="2">
    <source>
        <dbReference type="SAM" id="MobiDB-lite"/>
    </source>
</evidence>
<protein>
    <submittedName>
        <fullName evidence="4">XRE family transcriptional regulator</fullName>
    </submittedName>
</protein>
<accession>A0A3D8K3J5</accession>
<dbReference type="Gene3D" id="1.10.260.40">
    <property type="entry name" value="lambda repressor-like DNA-binding domains"/>
    <property type="match status" value="1"/>
</dbReference>
<feature type="region of interest" description="Disordered" evidence="2">
    <location>
        <begin position="130"/>
        <end position="152"/>
    </location>
</feature>
<dbReference type="Proteomes" id="UP000256838">
    <property type="component" value="Unassembled WGS sequence"/>
</dbReference>
<dbReference type="SMART" id="SM00530">
    <property type="entry name" value="HTH_XRE"/>
    <property type="match status" value="1"/>
</dbReference>
<name>A0A3D8K3J5_9BURK</name>
<evidence type="ECO:0000313" key="5">
    <source>
        <dbReference type="Proteomes" id="UP000256838"/>
    </source>
</evidence>
<dbReference type="CDD" id="cd00093">
    <property type="entry name" value="HTH_XRE"/>
    <property type="match status" value="1"/>
</dbReference>
<gene>
    <name evidence="4" type="ORF">DWV00_04795</name>
</gene>
<evidence type="ECO:0000313" key="4">
    <source>
        <dbReference type="EMBL" id="RDU99740.1"/>
    </source>
</evidence>
<dbReference type="InterPro" id="IPR001387">
    <property type="entry name" value="Cro/C1-type_HTH"/>
</dbReference>
<dbReference type="GO" id="GO:0003677">
    <property type="term" value="F:DNA binding"/>
    <property type="evidence" value="ECO:0007669"/>
    <property type="project" value="UniProtKB-KW"/>
</dbReference>
<evidence type="ECO:0000256" key="1">
    <source>
        <dbReference type="ARBA" id="ARBA00023125"/>
    </source>
</evidence>
<reference evidence="4 5" key="1">
    <citation type="submission" date="2018-08" db="EMBL/GenBank/DDBJ databases">
        <title>Paraburkholderia sp. DHOM06 isolated from forest soil.</title>
        <authorList>
            <person name="Gao Z.-H."/>
            <person name="Qiu L.-H."/>
        </authorList>
    </citation>
    <scope>NUCLEOTIDE SEQUENCE [LARGE SCALE GENOMIC DNA]</scope>
    <source>
        <strain evidence="4 5">DHOM06</strain>
    </source>
</reference>
<organism evidence="4 5">
    <name type="scientific">Trinickia dinghuensis</name>
    <dbReference type="NCBI Taxonomy" id="2291023"/>
    <lineage>
        <taxon>Bacteria</taxon>
        <taxon>Pseudomonadati</taxon>
        <taxon>Pseudomonadota</taxon>
        <taxon>Betaproteobacteria</taxon>
        <taxon>Burkholderiales</taxon>
        <taxon>Burkholderiaceae</taxon>
        <taxon>Trinickia</taxon>
    </lineage>
</organism>
<dbReference type="PANTHER" id="PTHR46558">
    <property type="entry name" value="TRACRIPTIONAL REGULATORY PROTEIN-RELATED-RELATED"/>
    <property type="match status" value="1"/>
</dbReference>
<feature type="domain" description="HTH cro/C1-type" evidence="3">
    <location>
        <begin position="18"/>
        <end position="72"/>
    </location>
</feature>
<keyword evidence="1" id="KW-0238">DNA-binding</keyword>
<dbReference type="RefSeq" id="WP_115532408.1">
    <property type="nucleotide sequence ID" value="NZ_QRGA01000003.1"/>
</dbReference>
<dbReference type="InterPro" id="IPR010982">
    <property type="entry name" value="Lambda_DNA-bd_dom_sf"/>
</dbReference>
<sequence length="152" mass="16703">MKGEGVGEELAKRVGAAIAAQRKAAGYTQSRVGDVLGLEKETVSRIETGTITPTLHRLGQFADLFRCPISALFGEYRGKSGEDGAQIAELIADLSPEARRAALRMLSEFATTARERDDLREQVERMRAELEHRVLSDSLPQAPAKTRQRPKV</sequence>
<dbReference type="PANTHER" id="PTHR46558:SF4">
    <property type="entry name" value="DNA-BIDING PHAGE PROTEIN"/>
    <property type="match status" value="1"/>
</dbReference>